<sequence>MNFKKEVLVLSLLFMGLAIPVTSVAPASAAVINVQNASYYSGGTSSLSDQIQAILDAAVSGDTINFLGQSYEDLQLTINKQLDIITRIGTEISGSDSVVFLINGSQASGTQINGFNITASGILVNNTSNVSIFNDQVSAINGSAVTINNSTDTTIKNSNITDSVTGINVSNSKNTEITGSKIENNTEQGVRVYNSNNNTINGSSFRGNGNNSTAGLSSDEGAIYVKSSNDVKITNNQVIDNSQGISSIDSSNVNINNNTVTDNYGEGILLNGSANNITVTNNYIKGNNNGIKVNYYTGNNVTINGNYITGSLSRVSEENSGNGLSFGPGYCVRSVTEVIEHNIIRGNGNFDMRACEASTSPKVGSNWYGNSPVLCPDIEYATATNMKLERTGTNSYTVEFVDGVTGELVTDLPSIPVTFTAGNFSQTVMTRNGVATIQTNPISLTNELNVTTNGLTASKLWNSQIEPNPIDSTAPVVTGVSYNTPKDSITVNFSESIELGTGWIELLDSTGKAVSFTKSINGSVLKIKPTSLVKGAKYKLLLHTGSITDLYGNSLVGYVYSFTVDGTAPTVKTVDPANNAVNVVVSKVVKVTFSEAVQNENGWIELLDSTGKAVSFTKSISGNVLTITPDSALVKGTKYTLLLHTGCVTDLAGNNLKGYVSRFTTDSTAPTVKTVDPANNAVNVAVNKVVKVTFSEAIQNGTGWIELLDSTGKAVSFTKSISGNVLTITPDSALVKGTKYTLLLHTGCVTDLAGNNLKGYVSRFTIKK</sequence>
<name>F6D603_METPW</name>
<dbReference type="Gene3D" id="2.60.40.1220">
    <property type="match status" value="2"/>
</dbReference>
<dbReference type="InterPro" id="IPR006626">
    <property type="entry name" value="PbH1"/>
</dbReference>
<dbReference type="Pfam" id="PF13229">
    <property type="entry name" value="Beta_helix"/>
    <property type="match status" value="1"/>
</dbReference>
<dbReference type="InterPro" id="IPR022441">
    <property type="entry name" value="Para_beta_helix_rpt-2"/>
</dbReference>
<dbReference type="STRING" id="868131.MSWAN_2368"/>
<evidence type="ECO:0000256" key="1">
    <source>
        <dbReference type="ARBA" id="ARBA00022729"/>
    </source>
</evidence>
<dbReference type="Gene3D" id="2.160.20.10">
    <property type="entry name" value="Single-stranded right-handed beta-helix, Pectin lyase-like"/>
    <property type="match status" value="2"/>
</dbReference>
<keyword evidence="1" id="KW-0732">Signal</keyword>
<dbReference type="Pfam" id="PF13205">
    <property type="entry name" value="Big_5"/>
    <property type="match status" value="3"/>
</dbReference>
<dbReference type="OrthoDB" id="78479at2157"/>
<dbReference type="NCBIfam" id="TIGR03804">
    <property type="entry name" value="para_beta_helix"/>
    <property type="match status" value="1"/>
</dbReference>
<dbReference type="EMBL" id="CP002772">
    <property type="protein sequence ID" value="AEG19373.1"/>
    <property type="molecule type" value="Genomic_DNA"/>
</dbReference>
<proteinExistence type="predicted"/>
<keyword evidence="5" id="KW-1185">Reference proteome</keyword>
<evidence type="ECO:0000313" key="5">
    <source>
        <dbReference type="Proteomes" id="UP000009231"/>
    </source>
</evidence>
<dbReference type="InterPro" id="IPR039448">
    <property type="entry name" value="Beta_helix"/>
</dbReference>
<dbReference type="Proteomes" id="UP000009231">
    <property type="component" value="Chromosome"/>
</dbReference>
<evidence type="ECO:0000313" key="4">
    <source>
        <dbReference type="EMBL" id="AEG19373.1"/>
    </source>
</evidence>
<dbReference type="GeneID" id="43740988"/>
<dbReference type="InterPro" id="IPR014755">
    <property type="entry name" value="Cu-Rt/internalin_Ig-like"/>
</dbReference>
<dbReference type="InterPro" id="IPR012334">
    <property type="entry name" value="Pectin_lyas_fold"/>
</dbReference>
<dbReference type="SMART" id="SM00710">
    <property type="entry name" value="PbH1"/>
    <property type="match status" value="7"/>
</dbReference>
<dbReference type="HOGENOM" id="CLU_363568_0_0_2"/>
<gene>
    <name evidence="4" type="ordered locus">MSWAN_2368</name>
</gene>
<feature type="domain" description="SbsA Ig-like" evidence="2">
    <location>
        <begin position="470"/>
        <end position="563"/>
    </location>
</feature>
<feature type="domain" description="SbsA Ig-like" evidence="2">
    <location>
        <begin position="565"/>
        <end position="665"/>
    </location>
</feature>
<feature type="domain" description="SbsA Ig-like" evidence="2">
    <location>
        <begin position="666"/>
        <end position="765"/>
    </location>
</feature>
<dbReference type="eggNOG" id="arCOG02519">
    <property type="taxonomic scope" value="Archaea"/>
</dbReference>
<dbReference type="InterPro" id="IPR011050">
    <property type="entry name" value="Pectin_lyase_fold/virulence"/>
</dbReference>
<dbReference type="InterPro" id="IPR032812">
    <property type="entry name" value="SbsA_Ig"/>
</dbReference>
<evidence type="ECO:0000259" key="3">
    <source>
        <dbReference type="Pfam" id="PF13229"/>
    </source>
</evidence>
<dbReference type="KEGG" id="mew:MSWAN_2368"/>
<dbReference type="AlphaFoldDB" id="F6D603"/>
<protein>
    <submittedName>
        <fullName evidence="4">Parallel beta-helix repeat protein</fullName>
    </submittedName>
</protein>
<feature type="domain" description="Right handed beta helix" evidence="3">
    <location>
        <begin position="120"/>
        <end position="284"/>
    </location>
</feature>
<accession>F6D603</accession>
<reference evidence="4 5" key="1">
    <citation type="journal article" date="2014" name="Int. J. Syst. Evol. Microbiol.">
        <title>Methanobacterium paludis sp. nov. and a novel strain of Methanobacterium lacus isolated from northern peatlands.</title>
        <authorList>
            <person name="Cadillo-Quiroz H."/>
            <person name="Brauer S.L."/>
            <person name="Goodson N."/>
            <person name="Yavitt J.B."/>
            <person name="Zinder S.H."/>
        </authorList>
    </citation>
    <scope>NUCLEOTIDE SEQUENCE [LARGE SCALE GENOMIC DNA]</scope>
    <source>
        <strain evidence="5">DSM 25820 / JCM 18151 / SWAN1</strain>
    </source>
</reference>
<dbReference type="RefSeq" id="WP_013826872.1">
    <property type="nucleotide sequence ID" value="NC_015574.1"/>
</dbReference>
<organism evidence="4 5">
    <name type="scientific">Methanobacterium paludis (strain DSM 25820 / JCM 18151 / SWAN1)</name>
    <dbReference type="NCBI Taxonomy" id="868131"/>
    <lineage>
        <taxon>Archaea</taxon>
        <taxon>Methanobacteriati</taxon>
        <taxon>Methanobacteriota</taxon>
        <taxon>Methanomada group</taxon>
        <taxon>Methanobacteria</taxon>
        <taxon>Methanobacteriales</taxon>
        <taxon>Methanobacteriaceae</taxon>
        <taxon>Methanobacterium</taxon>
    </lineage>
</organism>
<dbReference type="SUPFAM" id="SSF51126">
    <property type="entry name" value="Pectin lyase-like"/>
    <property type="match status" value="1"/>
</dbReference>
<evidence type="ECO:0000259" key="2">
    <source>
        <dbReference type="Pfam" id="PF13205"/>
    </source>
</evidence>